<dbReference type="OrthoDB" id="21214at2759"/>
<dbReference type="InterPro" id="IPR008555">
    <property type="entry name" value="SIKE"/>
</dbReference>
<organism evidence="5 6">
    <name type="scientific">Intoshia linei</name>
    <dbReference type="NCBI Taxonomy" id="1819745"/>
    <lineage>
        <taxon>Eukaryota</taxon>
        <taxon>Metazoa</taxon>
        <taxon>Spiralia</taxon>
        <taxon>Lophotrochozoa</taxon>
        <taxon>Mesozoa</taxon>
        <taxon>Orthonectida</taxon>
        <taxon>Rhopaluridae</taxon>
        <taxon>Intoshia</taxon>
    </lineage>
</organism>
<dbReference type="EMBL" id="LWCA01000099">
    <property type="protein sequence ID" value="OAF70915.1"/>
    <property type="molecule type" value="Genomic_DNA"/>
</dbReference>
<keyword evidence="2 3" id="KW-0175">Coiled coil</keyword>
<accession>A0A177B9K9</accession>
<comment type="similarity">
    <text evidence="1">Belongs to the SIKE family.</text>
</comment>
<evidence type="ECO:0000256" key="1">
    <source>
        <dbReference type="ARBA" id="ARBA00005537"/>
    </source>
</evidence>
<evidence type="ECO:0000256" key="2">
    <source>
        <dbReference type="ARBA" id="ARBA00023054"/>
    </source>
</evidence>
<protein>
    <submittedName>
        <fullName evidence="5">Uncharacterized protein</fullName>
    </submittedName>
</protein>
<dbReference type="PANTHER" id="PTHR12186">
    <property type="entry name" value="SIKE FAMILY MEMBER"/>
    <property type="match status" value="1"/>
</dbReference>
<evidence type="ECO:0000313" key="6">
    <source>
        <dbReference type="Proteomes" id="UP000078046"/>
    </source>
</evidence>
<dbReference type="Proteomes" id="UP000078046">
    <property type="component" value="Unassembled WGS sequence"/>
</dbReference>
<sequence length="519" mass="60234">MSIEKALHDATQIASRMYERKNRLDTLTKKYEQVSLKLKQSAELSNDIQYMETCANKHKVHSTRLLSLVREKSSMTKLEKRCESLKKLVAEYENSTNFLMEKYRSHVSQLLSENNYLIQKINELDMDLIANKKKVEFLSPYNVDENGDLVILKYGTEEGKKFFEKLLDSDTTLESFVLEKMYLDKIQDLEKVVKEAEKSDQEAVFYFKKVITQLRFENNNLRSILNDDKDMDKKVKSSKTIYCIKSPSKRKMNGKLIVSKRSSKSPHDKRRIDTKCKRQLLKEDKPLVKIHFAESNQIEQFKTTCEIEQTDIADRNIFQNQNTVANSKKFSVILANVNSEKNPSQPVVDSNKLIKSTILSNVESSDNLKITTNISRHYHSTKNHLVNVVKSKIRYLYQPKPNLNQKSHDGIFSSESIMSEFEGATCHENKEHLPDTIDTVKNNHSEIDEIIQQFDNIESFSDFKSLEKSESRKDSDEMEILKKCQSENIEYFEYKDVDDDLISPEPEKDANVSENSSSS</sequence>
<name>A0A177B9K9_9BILA</name>
<evidence type="ECO:0000256" key="3">
    <source>
        <dbReference type="SAM" id="Coils"/>
    </source>
</evidence>
<feature type="region of interest" description="Disordered" evidence="4">
    <location>
        <begin position="496"/>
        <end position="519"/>
    </location>
</feature>
<dbReference type="Pfam" id="PF05769">
    <property type="entry name" value="SIKE"/>
    <property type="match status" value="1"/>
</dbReference>
<comment type="caution">
    <text evidence="5">The sequence shown here is derived from an EMBL/GenBank/DDBJ whole genome shotgun (WGS) entry which is preliminary data.</text>
</comment>
<dbReference type="PANTHER" id="PTHR12186:SF2">
    <property type="entry name" value="FGFR1 ONCOGENE PARTNER 2 HOMOLOG"/>
    <property type="match status" value="1"/>
</dbReference>
<gene>
    <name evidence="5" type="ORF">A3Q56_01343</name>
</gene>
<evidence type="ECO:0000313" key="5">
    <source>
        <dbReference type="EMBL" id="OAF70915.1"/>
    </source>
</evidence>
<evidence type="ECO:0000256" key="4">
    <source>
        <dbReference type="SAM" id="MobiDB-lite"/>
    </source>
</evidence>
<reference evidence="5 6" key="1">
    <citation type="submission" date="2016-04" db="EMBL/GenBank/DDBJ databases">
        <title>The genome of Intoshia linei affirms orthonectids as highly simplified spiralians.</title>
        <authorList>
            <person name="Mikhailov K.V."/>
            <person name="Slusarev G.S."/>
            <person name="Nikitin M.A."/>
            <person name="Logacheva M.D."/>
            <person name="Penin A."/>
            <person name="Aleoshin V."/>
            <person name="Panchin Y.V."/>
        </authorList>
    </citation>
    <scope>NUCLEOTIDE SEQUENCE [LARGE SCALE GENOMIC DNA]</scope>
    <source>
        <strain evidence="5">Intl2013</strain>
        <tissue evidence="5">Whole animal</tissue>
    </source>
</reference>
<feature type="coiled-coil region" evidence="3">
    <location>
        <begin position="68"/>
        <end position="95"/>
    </location>
</feature>
<keyword evidence="6" id="KW-1185">Reference proteome</keyword>
<proteinExistence type="inferred from homology"/>
<dbReference type="AlphaFoldDB" id="A0A177B9K9"/>